<name>A0ABT6X373_9BURK</name>
<proteinExistence type="predicted"/>
<sequence length="131" mass="14116">MWANMTEAELRQLFPALPPLQHNAGWLPLVVHCLAQMAKAGLNLQQPRVLQIKQKLGSLRIHIDTSGMSEPQRTAIALLAAQALTASRSVCELCGQDAQLRVGASGCRTLCALHAQGTLPHPSTFDAMDTP</sequence>
<comment type="caution">
    <text evidence="1">The sequence shown here is derived from an EMBL/GenBank/DDBJ whole genome shotgun (WGS) entry which is preliminary data.</text>
</comment>
<evidence type="ECO:0000313" key="1">
    <source>
        <dbReference type="EMBL" id="MDI9232566.1"/>
    </source>
</evidence>
<evidence type="ECO:0000313" key="2">
    <source>
        <dbReference type="Proteomes" id="UP001431902"/>
    </source>
</evidence>
<organism evidence="1 2">
    <name type="scientific">Limnohabitans lacus</name>
    <dbReference type="NCBI Taxonomy" id="3045173"/>
    <lineage>
        <taxon>Bacteria</taxon>
        <taxon>Pseudomonadati</taxon>
        <taxon>Pseudomonadota</taxon>
        <taxon>Betaproteobacteria</taxon>
        <taxon>Burkholderiales</taxon>
        <taxon>Comamonadaceae</taxon>
        <taxon>Limnohabitans</taxon>
    </lineage>
</organism>
<keyword evidence="2" id="KW-1185">Reference proteome</keyword>
<dbReference type="Proteomes" id="UP001431902">
    <property type="component" value="Unassembled WGS sequence"/>
</dbReference>
<accession>A0ABT6X373</accession>
<dbReference type="EMBL" id="JASGBH010000001">
    <property type="protein sequence ID" value="MDI9232566.1"/>
    <property type="molecule type" value="Genomic_DNA"/>
</dbReference>
<gene>
    <name evidence="1" type="ORF">QLQ16_01805</name>
</gene>
<reference evidence="1" key="1">
    <citation type="submission" date="2023-05" db="EMBL/GenBank/DDBJ databases">
        <title>Limnohabitans sp. strain HM2-2 Genome sequencing and assembly.</title>
        <authorList>
            <person name="Jung Y."/>
        </authorList>
    </citation>
    <scope>NUCLEOTIDE SEQUENCE</scope>
    <source>
        <strain evidence="1">HM2-2</strain>
    </source>
</reference>
<protein>
    <submittedName>
        <fullName evidence="1">Uncharacterized protein</fullName>
    </submittedName>
</protein>